<dbReference type="PANTHER" id="PTHR31446:SF29">
    <property type="entry name" value="ACID PHOSPHATASE_VANADIUM-DEPENDENT HALOPEROXIDASE-RELATED PROTEIN"/>
    <property type="match status" value="1"/>
</dbReference>
<keyword evidence="1" id="KW-1133">Transmembrane helix</keyword>
<name>A0A9D1Y1P3_9FIRM</name>
<comment type="caution">
    <text evidence="2">The sequence shown here is derived from an EMBL/GenBank/DDBJ whole genome shotgun (WGS) entry which is preliminary data.</text>
</comment>
<feature type="transmembrane region" description="Helical" evidence="1">
    <location>
        <begin position="130"/>
        <end position="152"/>
    </location>
</feature>
<feature type="transmembrane region" description="Helical" evidence="1">
    <location>
        <begin position="12"/>
        <end position="34"/>
    </location>
</feature>
<keyword evidence="1" id="KW-0472">Membrane</keyword>
<protein>
    <submittedName>
        <fullName evidence="2">Divergent PAP2 family protein</fullName>
    </submittedName>
</protein>
<reference evidence="2" key="2">
    <citation type="submission" date="2021-04" db="EMBL/GenBank/DDBJ databases">
        <authorList>
            <person name="Gilroy R."/>
        </authorList>
    </citation>
    <scope>NUCLEOTIDE SEQUENCE</scope>
    <source>
        <strain evidence="2">ChiHecec2B26-7398</strain>
    </source>
</reference>
<organism evidence="2 3">
    <name type="scientific">Candidatus Gemmiger excrementipullorum</name>
    <dbReference type="NCBI Taxonomy" id="2838610"/>
    <lineage>
        <taxon>Bacteria</taxon>
        <taxon>Bacillati</taxon>
        <taxon>Bacillota</taxon>
        <taxon>Clostridia</taxon>
        <taxon>Eubacteriales</taxon>
        <taxon>Gemmiger</taxon>
    </lineage>
</organism>
<accession>A0A9D1Y1P3</accession>
<reference evidence="2" key="1">
    <citation type="journal article" date="2021" name="PeerJ">
        <title>Extensive microbial diversity within the chicken gut microbiome revealed by metagenomics and culture.</title>
        <authorList>
            <person name="Gilroy R."/>
            <person name="Ravi A."/>
            <person name="Getino M."/>
            <person name="Pursley I."/>
            <person name="Horton D.L."/>
            <person name="Alikhan N.F."/>
            <person name="Baker D."/>
            <person name="Gharbi K."/>
            <person name="Hall N."/>
            <person name="Watson M."/>
            <person name="Adriaenssens E.M."/>
            <person name="Foster-Nyarko E."/>
            <person name="Jarju S."/>
            <person name="Secka A."/>
            <person name="Antonio M."/>
            <person name="Oren A."/>
            <person name="Chaudhuri R.R."/>
            <person name="La Ragione R."/>
            <person name="Hildebrand F."/>
            <person name="Pallen M.J."/>
        </authorList>
    </citation>
    <scope>NUCLEOTIDE SEQUENCE</scope>
    <source>
        <strain evidence="2">ChiHecec2B26-7398</strain>
    </source>
</reference>
<dbReference type="Proteomes" id="UP000886751">
    <property type="component" value="Unassembled WGS sequence"/>
</dbReference>
<proteinExistence type="predicted"/>
<evidence type="ECO:0000313" key="3">
    <source>
        <dbReference type="Proteomes" id="UP000886751"/>
    </source>
</evidence>
<evidence type="ECO:0000256" key="1">
    <source>
        <dbReference type="SAM" id="Phobius"/>
    </source>
</evidence>
<keyword evidence="1" id="KW-0812">Transmembrane</keyword>
<evidence type="ECO:0000313" key="2">
    <source>
        <dbReference type="EMBL" id="HIX95365.1"/>
    </source>
</evidence>
<dbReference type="PANTHER" id="PTHR31446">
    <property type="entry name" value="ACID PHOSPHATASE/VANADIUM-DEPENDENT HALOPEROXIDASE-RELATED PROTEIN"/>
    <property type="match status" value="1"/>
</dbReference>
<dbReference type="EMBL" id="DXEI01000117">
    <property type="protein sequence ID" value="HIX95365.1"/>
    <property type="molecule type" value="Genomic_DNA"/>
</dbReference>
<sequence length="155" mass="16721">MTLLRAALSWNFVLVTALCASLLAQLIKVILNLITFRRFIAERVWGAGGMPSSHSATVCAMVVATGRLCGVGSTEFAIAAVLSIIVMYDAMGVRYETGEQAKLLNRMFSEWIDQGAVSLLFLRDKKLKEMVGHTPIEVLTGAVLGVVLGFAMPMA</sequence>
<dbReference type="Pfam" id="PF02681">
    <property type="entry name" value="DUF212"/>
    <property type="match status" value="1"/>
</dbReference>
<dbReference type="AlphaFoldDB" id="A0A9D1Y1P3"/>
<dbReference type="InterPro" id="IPR003832">
    <property type="entry name" value="DUF212"/>
</dbReference>
<gene>
    <name evidence="2" type="ORF">H9846_07900</name>
</gene>